<reference evidence="2" key="1">
    <citation type="submission" date="2014-01" db="EMBL/GenBank/DDBJ databases">
        <title>Draft genome sequence of highly nematicidal Bacillus thuringiensis DB27.</title>
        <authorList>
            <person name="Iatsenko I."/>
            <person name="Pickard D."/>
            <person name="Corton C."/>
            <person name="Dougan G."/>
            <person name="Sommer R.J."/>
        </authorList>
    </citation>
    <scope>NUCLEOTIDE SEQUENCE [LARGE SCALE GENOMIC DNA]</scope>
    <source>
        <strain evidence="2">DB27</strain>
    </source>
</reference>
<proteinExistence type="predicted"/>
<evidence type="ECO:0000256" key="1">
    <source>
        <dbReference type="SAM" id="Phobius"/>
    </source>
</evidence>
<protein>
    <submittedName>
        <fullName evidence="2">Uncharacterized protein</fullName>
    </submittedName>
</protein>
<sequence>MVLIIITVAIYFLATKLYKKFTFAFTLPVLTVTAIMICLF</sequence>
<keyword evidence="1" id="KW-0812">Transmembrane</keyword>
<dbReference type="Proteomes" id="UP000030682">
    <property type="component" value="Unassembled WGS sequence"/>
</dbReference>
<accession>W8YFQ1</accession>
<reference evidence="2" key="2">
    <citation type="submission" date="2014-01" db="EMBL/GenBank/DDBJ databases">
        <authorList>
            <person name="Aslett M."/>
        </authorList>
    </citation>
    <scope>NUCLEOTIDE SEQUENCE [LARGE SCALE GENOMIC DNA]</scope>
    <source>
        <strain evidence="2">DB27</strain>
    </source>
</reference>
<dbReference type="EMBL" id="HG810018">
    <property type="protein sequence ID" value="CDN37271.1"/>
    <property type="molecule type" value="Genomic_DNA"/>
</dbReference>
<gene>
    <name evidence="2" type="ORF">BTDB27_003613</name>
</gene>
<feature type="transmembrane region" description="Helical" evidence="1">
    <location>
        <begin position="21"/>
        <end position="39"/>
    </location>
</feature>
<keyword evidence="1" id="KW-0472">Membrane</keyword>
<dbReference type="AlphaFoldDB" id="W8YFQ1"/>
<keyword evidence="1" id="KW-1133">Transmembrane helix</keyword>
<organism evidence="2">
    <name type="scientific">Bacillus thuringiensis DB27</name>
    <dbReference type="NCBI Taxonomy" id="1431339"/>
    <lineage>
        <taxon>Bacteria</taxon>
        <taxon>Bacillati</taxon>
        <taxon>Bacillota</taxon>
        <taxon>Bacilli</taxon>
        <taxon>Bacillales</taxon>
        <taxon>Bacillaceae</taxon>
        <taxon>Bacillus</taxon>
        <taxon>Bacillus cereus group</taxon>
    </lineage>
</organism>
<dbReference type="HOGENOM" id="CLU_3285389_0_0_9"/>
<name>W8YFQ1_BACTU</name>
<evidence type="ECO:0000313" key="2">
    <source>
        <dbReference type="EMBL" id="CDN37271.1"/>
    </source>
</evidence>